<evidence type="ECO:0000256" key="1">
    <source>
        <dbReference type="SAM" id="Phobius"/>
    </source>
</evidence>
<accession>A0AAV4U111</accession>
<keyword evidence="1" id="KW-0812">Transmembrane</keyword>
<keyword evidence="3" id="KW-1185">Reference proteome</keyword>
<dbReference type="Proteomes" id="UP001054837">
    <property type="component" value="Unassembled WGS sequence"/>
</dbReference>
<evidence type="ECO:0000313" key="3">
    <source>
        <dbReference type="Proteomes" id="UP001054837"/>
    </source>
</evidence>
<comment type="caution">
    <text evidence="2">The sequence shown here is derived from an EMBL/GenBank/DDBJ whole genome shotgun (WGS) entry which is preliminary data.</text>
</comment>
<protein>
    <submittedName>
        <fullName evidence="2">Uncharacterized protein</fullName>
    </submittedName>
</protein>
<feature type="non-terminal residue" evidence="2">
    <location>
        <position position="1"/>
    </location>
</feature>
<organism evidence="2 3">
    <name type="scientific">Caerostris darwini</name>
    <dbReference type="NCBI Taxonomy" id="1538125"/>
    <lineage>
        <taxon>Eukaryota</taxon>
        <taxon>Metazoa</taxon>
        <taxon>Ecdysozoa</taxon>
        <taxon>Arthropoda</taxon>
        <taxon>Chelicerata</taxon>
        <taxon>Arachnida</taxon>
        <taxon>Araneae</taxon>
        <taxon>Araneomorphae</taxon>
        <taxon>Entelegynae</taxon>
        <taxon>Araneoidea</taxon>
        <taxon>Araneidae</taxon>
        <taxon>Caerostris</taxon>
    </lineage>
</organism>
<gene>
    <name evidence="2" type="ORF">CDAR_125501</name>
</gene>
<name>A0AAV4U111_9ARAC</name>
<reference evidence="2 3" key="1">
    <citation type="submission" date="2021-06" db="EMBL/GenBank/DDBJ databases">
        <title>Caerostris darwini draft genome.</title>
        <authorList>
            <person name="Kono N."/>
            <person name="Arakawa K."/>
        </authorList>
    </citation>
    <scope>NUCLEOTIDE SEQUENCE [LARGE SCALE GENOMIC DNA]</scope>
</reference>
<dbReference type="EMBL" id="BPLQ01010539">
    <property type="protein sequence ID" value="GIY51473.1"/>
    <property type="molecule type" value="Genomic_DNA"/>
</dbReference>
<keyword evidence="1" id="KW-0472">Membrane</keyword>
<dbReference type="AlphaFoldDB" id="A0AAV4U111"/>
<evidence type="ECO:0000313" key="2">
    <source>
        <dbReference type="EMBL" id="GIY51473.1"/>
    </source>
</evidence>
<keyword evidence="1" id="KW-1133">Transmembrane helix</keyword>
<proteinExistence type="predicted"/>
<sequence>WREPLPPPPNKEANSIIIQGTLAHLRRYPSKRASQTPTNGLGTHKNLVDRENIAIFASGMIYVLSGSGLTDKKRK</sequence>
<feature type="transmembrane region" description="Helical" evidence="1">
    <location>
        <begin position="53"/>
        <end position="70"/>
    </location>
</feature>